<evidence type="ECO:0000313" key="2">
    <source>
        <dbReference type="EMBL" id="PZO89834.1"/>
    </source>
</evidence>
<dbReference type="Proteomes" id="UP000249066">
    <property type="component" value="Unassembled WGS sequence"/>
</dbReference>
<name>A0A2W5A5Q0_9SPHN</name>
<sequence length="196" mass="20306">MRAFAIPTTIAAAVLATALPTTAAEAATLIVDVTGVRSFDGFGDSTNSVFNYNIGAGATITGVTYNVTIRTVGLSWLSEAQIFFTDSAITAGVVLTPGIGDNFSGTATYSNAVDLVAQGLSFSVGADGILRLEFAEDYDDYANAADAIYTTGSLTFTYTPANAVPEPAVWAMMVGGFGLVGAGLRRRRARIDVTYA</sequence>
<dbReference type="EMBL" id="QFNN01000044">
    <property type="protein sequence ID" value="PZO89834.1"/>
    <property type="molecule type" value="Genomic_DNA"/>
</dbReference>
<keyword evidence="1" id="KW-0732">Signal</keyword>
<accession>A0A2W5A5Q0</accession>
<evidence type="ECO:0000313" key="3">
    <source>
        <dbReference type="Proteomes" id="UP000249066"/>
    </source>
</evidence>
<dbReference type="NCBIfam" id="NF035944">
    <property type="entry name" value="PEPxxWA-CTERM"/>
    <property type="match status" value="1"/>
</dbReference>
<organism evidence="2 3">
    <name type="scientific">Sphingomonas sanxanigenens</name>
    <dbReference type="NCBI Taxonomy" id="397260"/>
    <lineage>
        <taxon>Bacteria</taxon>
        <taxon>Pseudomonadati</taxon>
        <taxon>Pseudomonadota</taxon>
        <taxon>Alphaproteobacteria</taxon>
        <taxon>Sphingomonadales</taxon>
        <taxon>Sphingomonadaceae</taxon>
        <taxon>Sphingomonas</taxon>
    </lineage>
</organism>
<reference evidence="2 3" key="1">
    <citation type="submission" date="2017-08" db="EMBL/GenBank/DDBJ databases">
        <title>Infants hospitalized years apart are colonized by the same room-sourced microbial strains.</title>
        <authorList>
            <person name="Brooks B."/>
            <person name="Olm M.R."/>
            <person name="Firek B.A."/>
            <person name="Baker R."/>
            <person name="Thomas B.C."/>
            <person name="Morowitz M.J."/>
            <person name="Banfield J.F."/>
        </authorList>
    </citation>
    <scope>NUCLEOTIDE SEQUENCE [LARGE SCALE GENOMIC DNA]</scope>
    <source>
        <strain evidence="2">S2_018_000_R2_101</strain>
    </source>
</reference>
<proteinExistence type="predicted"/>
<dbReference type="InterPro" id="IPR013424">
    <property type="entry name" value="Ice-binding_C"/>
</dbReference>
<comment type="caution">
    <text evidence="2">The sequence shown here is derived from an EMBL/GenBank/DDBJ whole genome shotgun (WGS) entry which is preliminary data.</text>
</comment>
<protein>
    <submittedName>
        <fullName evidence="2">PEP-CTERM sorting domain-containing protein</fullName>
    </submittedName>
</protein>
<dbReference type="AlphaFoldDB" id="A0A2W5A5Q0"/>
<feature type="chain" id="PRO_5016076303" evidence="1">
    <location>
        <begin position="27"/>
        <end position="196"/>
    </location>
</feature>
<gene>
    <name evidence="2" type="ORF">DI623_08800</name>
</gene>
<dbReference type="NCBIfam" id="TIGR02595">
    <property type="entry name" value="PEP_CTERM"/>
    <property type="match status" value="1"/>
</dbReference>
<feature type="signal peptide" evidence="1">
    <location>
        <begin position="1"/>
        <end position="26"/>
    </location>
</feature>
<evidence type="ECO:0000256" key="1">
    <source>
        <dbReference type="SAM" id="SignalP"/>
    </source>
</evidence>